<evidence type="ECO:0000313" key="5">
    <source>
        <dbReference type="Proteomes" id="UP001157733"/>
    </source>
</evidence>
<evidence type="ECO:0000256" key="2">
    <source>
        <dbReference type="SAM" id="Phobius"/>
    </source>
</evidence>
<name>A0ABN8VSR6_9BACT</name>
<protein>
    <submittedName>
        <fullName evidence="4">Polysaccharide biosynthesis protein CapD</fullName>
    </submittedName>
</protein>
<dbReference type="Gene3D" id="3.40.50.720">
    <property type="entry name" value="NAD(P)-binding Rossmann-like Domain"/>
    <property type="match status" value="2"/>
</dbReference>
<dbReference type="Pfam" id="PF02719">
    <property type="entry name" value="Polysacc_synt_2"/>
    <property type="match status" value="1"/>
</dbReference>
<keyword evidence="5" id="KW-1185">Reference proteome</keyword>
<accession>A0ABN8VSR6</accession>
<dbReference type="Proteomes" id="UP001157733">
    <property type="component" value="Chromosome"/>
</dbReference>
<keyword evidence="2" id="KW-0812">Transmembrane</keyword>
<dbReference type="PANTHER" id="PTHR43318">
    <property type="entry name" value="UDP-N-ACETYLGLUCOSAMINE 4,6-DEHYDRATASE"/>
    <property type="match status" value="1"/>
</dbReference>
<reference evidence="4 5" key="1">
    <citation type="submission" date="2022-09" db="EMBL/GenBank/DDBJ databases">
        <authorList>
            <person name="Kop L."/>
        </authorList>
    </citation>
    <scope>NUCLEOTIDE SEQUENCE [LARGE SCALE GENOMIC DNA]</scope>
    <source>
        <strain evidence="4 5">347</strain>
    </source>
</reference>
<feature type="transmembrane region" description="Helical" evidence="2">
    <location>
        <begin position="108"/>
        <end position="128"/>
    </location>
</feature>
<organism evidence="4 5">
    <name type="scientific">Nitrospina watsonii</name>
    <dbReference type="NCBI Taxonomy" id="1323948"/>
    <lineage>
        <taxon>Bacteria</taxon>
        <taxon>Pseudomonadati</taxon>
        <taxon>Nitrospinota/Tectimicrobiota group</taxon>
        <taxon>Nitrospinota</taxon>
        <taxon>Nitrospinia</taxon>
        <taxon>Nitrospinales</taxon>
        <taxon>Nitrospinaceae</taxon>
        <taxon>Nitrospina</taxon>
    </lineage>
</organism>
<dbReference type="SUPFAM" id="SSF51735">
    <property type="entry name" value="NAD(P)-binding Rossmann-fold domains"/>
    <property type="match status" value="2"/>
</dbReference>
<dbReference type="CDD" id="cd05237">
    <property type="entry name" value="UDP_invert_4-6DH_SDR_e"/>
    <property type="match status" value="1"/>
</dbReference>
<feature type="domain" description="Polysaccharide biosynthesis protein CapD-like" evidence="3">
    <location>
        <begin position="288"/>
        <end position="569"/>
    </location>
</feature>
<sequence length="624" mass="70262">MRAFNKKFRKIILLGFDLTVSLLSLYAAFLLRFEGALPAAQVEVFFDLAPIVLLCRALSFALCRFYSRFWEYASWEDLQQVLKAAVMGTVMVLIFMFMYNRAHLVSRSVLFMDLILVVLMLGSSRLIWKLLTDRANRKDHSEGKGRIPILILGAGYTGVNLLKHLRRFSPHYSVIGFLDDDPKKLDHQVMGVKVLGGHKDLPQLKEALGIQEVLMAVTSIDAERLEAMVNVCRDCNVKYKTVSSFFDLATHQPHISKIRNIEISDLLGREPVYLDLSMIQKMVGGKKIMVTGAGGSIGSELCRQLLEYDPAMLIMIDKCENYLYDLNMELNAEKTNAERKYFFLSVTHEKKLDVLFQRFRPQLVFHAAAHKHVPLMEENADEAVLNNVQGTRVTADLSERYGVEKFILVSTDKVVRPTSVMGMTKKIAERYIQYKAGRSKTDFMTVRFGNVLGSNGSVVPLFQKQIERGGPVTVTHPEMERFFMLIPEAVQLILQAATIGKGGEILMLEMGHPVKLMALAEKMIRLLGYTLGENMQIQITGVRPGEKLSEELVDDGEDVLDTLHKKIKRLCSNNAPSEKFGAKIDALVHGMADLEVAAARQRLKDFIQDECGQPQAPSPLSRKS</sequence>
<dbReference type="InterPro" id="IPR036291">
    <property type="entry name" value="NAD(P)-bd_dom_sf"/>
</dbReference>
<dbReference type="EMBL" id="OX336137">
    <property type="protein sequence ID" value="CAI2716967.1"/>
    <property type="molecule type" value="Genomic_DNA"/>
</dbReference>
<feature type="transmembrane region" description="Helical" evidence="2">
    <location>
        <begin position="12"/>
        <end position="32"/>
    </location>
</feature>
<proteinExistence type="inferred from homology"/>
<keyword evidence="2" id="KW-0472">Membrane</keyword>
<evidence type="ECO:0000256" key="1">
    <source>
        <dbReference type="ARBA" id="ARBA00007430"/>
    </source>
</evidence>
<dbReference type="RefSeq" id="WP_282009946.1">
    <property type="nucleotide sequence ID" value="NZ_OX336137.1"/>
</dbReference>
<dbReference type="InterPro" id="IPR051203">
    <property type="entry name" value="Polysaccharide_Synthase-Rel"/>
</dbReference>
<keyword evidence="2" id="KW-1133">Transmembrane helix</keyword>
<evidence type="ECO:0000259" key="3">
    <source>
        <dbReference type="Pfam" id="PF02719"/>
    </source>
</evidence>
<feature type="transmembrane region" description="Helical" evidence="2">
    <location>
        <begin position="44"/>
        <end position="63"/>
    </location>
</feature>
<dbReference type="PANTHER" id="PTHR43318:SF1">
    <property type="entry name" value="POLYSACCHARIDE BIOSYNTHESIS PROTEIN EPSC-RELATED"/>
    <property type="match status" value="1"/>
</dbReference>
<dbReference type="Pfam" id="PF13727">
    <property type="entry name" value="CoA_binding_3"/>
    <property type="match status" value="1"/>
</dbReference>
<comment type="similarity">
    <text evidence="1">Belongs to the polysaccharide synthase family.</text>
</comment>
<evidence type="ECO:0000313" key="4">
    <source>
        <dbReference type="EMBL" id="CAI2716967.1"/>
    </source>
</evidence>
<feature type="transmembrane region" description="Helical" evidence="2">
    <location>
        <begin position="84"/>
        <end position="102"/>
    </location>
</feature>
<dbReference type="InterPro" id="IPR003869">
    <property type="entry name" value="Polysac_CapD-like"/>
</dbReference>
<gene>
    <name evidence="4" type="ORF">NSPWAT_0107</name>
</gene>